<dbReference type="Gene3D" id="3.30.360.10">
    <property type="entry name" value="Dihydrodipicolinate Reductase, domain 2"/>
    <property type="match status" value="1"/>
</dbReference>
<dbReference type="GO" id="GO:0009086">
    <property type="term" value="P:methionine biosynthetic process"/>
    <property type="evidence" value="ECO:0007669"/>
    <property type="project" value="UniProtKB-KW"/>
</dbReference>
<dbReference type="EMBL" id="JACATZ010000001">
    <property type="protein sequence ID" value="NWJ44761.1"/>
    <property type="molecule type" value="Genomic_DNA"/>
</dbReference>
<dbReference type="GO" id="GO:0050661">
    <property type="term" value="F:NADP binding"/>
    <property type="evidence" value="ECO:0007669"/>
    <property type="project" value="InterPro"/>
</dbReference>
<evidence type="ECO:0000256" key="4">
    <source>
        <dbReference type="ARBA" id="ARBA00022857"/>
    </source>
</evidence>
<dbReference type="EMBL" id="CP128399">
    <property type="protein sequence ID" value="WJW66645.1"/>
    <property type="molecule type" value="Genomic_DNA"/>
</dbReference>
<feature type="domain" description="Semialdehyde dehydrogenase NAD-binding" evidence="8">
    <location>
        <begin position="9"/>
        <end position="135"/>
    </location>
</feature>
<dbReference type="InterPro" id="IPR000534">
    <property type="entry name" value="Semialdehyde_DH_NAD-bd"/>
</dbReference>
<reference evidence="9 11" key="1">
    <citation type="submission" date="2020-06" db="EMBL/GenBank/DDBJ databases">
        <title>Anoxygenic phototrophic Chloroflexota member uses a Type I reaction center.</title>
        <authorList>
            <person name="Tsuji J.M."/>
            <person name="Shaw N.A."/>
            <person name="Nagashima S."/>
            <person name="Venkiteswaran J."/>
            <person name="Schiff S.L."/>
            <person name="Hanada S."/>
            <person name="Tank M."/>
            <person name="Neufeld J.D."/>
        </authorList>
    </citation>
    <scope>NUCLEOTIDE SEQUENCE [LARGE SCALE GENOMIC DNA]</scope>
    <source>
        <strain evidence="9">L227-S17</strain>
    </source>
</reference>
<reference evidence="10" key="2">
    <citation type="journal article" date="2024" name="Nature">
        <title>Anoxygenic phototroph of the Chloroflexota uses a type I reaction centre.</title>
        <authorList>
            <person name="Tsuji J.M."/>
            <person name="Shaw N.A."/>
            <person name="Nagashima S."/>
            <person name="Venkiteswaran J.J."/>
            <person name="Schiff S.L."/>
            <person name="Watanabe T."/>
            <person name="Fukui M."/>
            <person name="Hanada S."/>
            <person name="Tank M."/>
            <person name="Neufeld J.D."/>
        </authorList>
    </citation>
    <scope>NUCLEOTIDE SEQUENCE</scope>
    <source>
        <strain evidence="10">L227-S17</strain>
    </source>
</reference>
<dbReference type="FunFam" id="3.30.360.10:FF:000016">
    <property type="entry name" value="Probable aspartate-semialdehyde dehydrogenase"/>
    <property type="match status" value="1"/>
</dbReference>
<evidence type="ECO:0000256" key="2">
    <source>
        <dbReference type="ARBA" id="ARBA00022605"/>
    </source>
</evidence>
<protein>
    <submittedName>
        <fullName evidence="9">Aspartate-semialdehyde dehydrogenase</fullName>
        <ecNumber evidence="9">1.2.1.11</ecNumber>
    </submittedName>
</protein>
<dbReference type="GO" id="GO:0009088">
    <property type="term" value="P:threonine biosynthetic process"/>
    <property type="evidence" value="ECO:0007669"/>
    <property type="project" value="UniProtKB-KW"/>
</dbReference>
<dbReference type="AlphaFoldDB" id="A0A8T7M0B0"/>
<feature type="active site" description="Acyl-thioester intermediate" evidence="7">
    <location>
        <position position="155"/>
    </location>
</feature>
<dbReference type="Pfam" id="PF02774">
    <property type="entry name" value="Semialdhyde_dhC"/>
    <property type="match status" value="1"/>
</dbReference>
<dbReference type="Proteomes" id="UP001431572">
    <property type="component" value="Chromosome 1"/>
</dbReference>
<dbReference type="InterPro" id="IPR005676">
    <property type="entry name" value="Asp_semi-ald_DH_pep-lack"/>
</dbReference>
<keyword evidence="12" id="KW-1185">Reference proteome</keyword>
<dbReference type="GO" id="GO:0046983">
    <property type="term" value="F:protein dimerization activity"/>
    <property type="evidence" value="ECO:0007669"/>
    <property type="project" value="InterPro"/>
</dbReference>
<dbReference type="InterPro" id="IPR051823">
    <property type="entry name" value="ASADH-related"/>
</dbReference>
<keyword evidence="5 9" id="KW-0560">Oxidoreductase</keyword>
<dbReference type="InterPro" id="IPR036291">
    <property type="entry name" value="NAD(P)-bd_dom_sf"/>
</dbReference>
<dbReference type="CDD" id="cd18130">
    <property type="entry name" value="ASADH_C_arch_fung_like"/>
    <property type="match status" value="1"/>
</dbReference>
<evidence type="ECO:0000256" key="3">
    <source>
        <dbReference type="ARBA" id="ARBA00022697"/>
    </source>
</evidence>
<dbReference type="Proteomes" id="UP000521676">
    <property type="component" value="Unassembled WGS sequence"/>
</dbReference>
<accession>A0A8T7M0B0</accession>
<evidence type="ECO:0000256" key="5">
    <source>
        <dbReference type="ARBA" id="ARBA00023002"/>
    </source>
</evidence>
<evidence type="ECO:0000313" key="11">
    <source>
        <dbReference type="Proteomes" id="UP000521676"/>
    </source>
</evidence>
<evidence type="ECO:0000313" key="12">
    <source>
        <dbReference type="Proteomes" id="UP001431572"/>
    </source>
</evidence>
<dbReference type="InterPro" id="IPR012280">
    <property type="entry name" value="Semialdhyde_DH_dimer_dom"/>
</dbReference>
<dbReference type="SUPFAM" id="SSF51735">
    <property type="entry name" value="NAD(P)-binding Rossmann-fold domains"/>
    <property type="match status" value="1"/>
</dbReference>
<evidence type="ECO:0000256" key="6">
    <source>
        <dbReference type="ARBA" id="ARBA00023167"/>
    </source>
</evidence>
<dbReference type="SUPFAM" id="SSF55347">
    <property type="entry name" value="Glyceraldehyde-3-phosphate dehydrogenase-like, C-terminal domain"/>
    <property type="match status" value="1"/>
</dbReference>
<dbReference type="NCBIfam" id="TIGR00978">
    <property type="entry name" value="asd_EA"/>
    <property type="match status" value="1"/>
</dbReference>
<dbReference type="Gene3D" id="3.40.50.720">
    <property type="entry name" value="NAD(P)-binding Rossmann-like Domain"/>
    <property type="match status" value="1"/>
</dbReference>
<evidence type="ECO:0000259" key="8">
    <source>
        <dbReference type="SMART" id="SM00859"/>
    </source>
</evidence>
<sequence length="359" mass="39234">MFKPARPIKVGVLGATGAVGQRFLQCLDGHPWFEVTALGASGRNVGKKYGAVPGWRLSSDVPKYVRDIELVEGEPGKDWDCEIIFSSLPSDIAGETEERFAAAGYKVFSNARNHRTDPDVPLMIPEVNPDHSSILRYQQQQRGWDKGFIITNPNCTTIHLVLALKPLQDAFGLKKVLVTSMQSLSGAGYPGVSALDIVDNVIPFIDGEESKVESEPLKLLGQLVESNTRFVDAEIAISATCTRVAVREAHTETVSVELGRKTTLHEVAEVLQNFQSEPQRLQLPNAPINPVLLRHEHNRPQPFLDREGAGAMATTVGRLRHCSILDYKFVLVGHNTIRGAAAASILNAELLTVQGYVGN</sequence>
<name>A0A8T7M0B0_9CHLR</name>
<evidence type="ECO:0000256" key="7">
    <source>
        <dbReference type="PIRSR" id="PIRSR000148-1"/>
    </source>
</evidence>
<dbReference type="NCBIfam" id="NF006416">
    <property type="entry name" value="PRK08664.1"/>
    <property type="match status" value="1"/>
</dbReference>
<gene>
    <name evidence="9" type="primary">asd</name>
    <name evidence="9" type="ORF">HXX08_02680</name>
    <name evidence="10" type="ORF">OZ401_002456</name>
</gene>
<keyword evidence="4" id="KW-0521">NADP</keyword>
<dbReference type="PIRSF" id="PIRSF000148">
    <property type="entry name" value="ASA_dh"/>
    <property type="match status" value="1"/>
</dbReference>
<evidence type="ECO:0000256" key="1">
    <source>
        <dbReference type="ARBA" id="ARBA00010584"/>
    </source>
</evidence>
<keyword evidence="2" id="KW-0028">Amino-acid biosynthesis</keyword>
<evidence type="ECO:0000313" key="10">
    <source>
        <dbReference type="EMBL" id="WJW66645.1"/>
    </source>
</evidence>
<comment type="similarity">
    <text evidence="1">Belongs to the aspartate-semialdehyde dehydrogenase family.</text>
</comment>
<dbReference type="Pfam" id="PF01118">
    <property type="entry name" value="Semialdhyde_dh"/>
    <property type="match status" value="1"/>
</dbReference>
<proteinExistence type="inferred from homology"/>
<dbReference type="EC" id="1.2.1.11" evidence="9"/>
<keyword evidence="6" id="KW-0486">Methionine biosynthesis</keyword>
<dbReference type="PANTHER" id="PTHR46718:SF1">
    <property type="entry name" value="ASPARTATE-SEMIALDEHYDE DEHYDROGENASE"/>
    <property type="match status" value="1"/>
</dbReference>
<evidence type="ECO:0000313" key="9">
    <source>
        <dbReference type="EMBL" id="NWJ44761.1"/>
    </source>
</evidence>
<dbReference type="PANTHER" id="PTHR46718">
    <property type="entry name" value="ASPARTATE-SEMIALDEHYDE DEHYDROGENASE"/>
    <property type="match status" value="1"/>
</dbReference>
<dbReference type="RefSeq" id="WP_341468538.1">
    <property type="nucleotide sequence ID" value="NZ_CP128399.1"/>
</dbReference>
<dbReference type="CDD" id="cd02315">
    <property type="entry name" value="ScASADH_like_N"/>
    <property type="match status" value="1"/>
</dbReference>
<dbReference type="GO" id="GO:0051287">
    <property type="term" value="F:NAD binding"/>
    <property type="evidence" value="ECO:0007669"/>
    <property type="project" value="InterPro"/>
</dbReference>
<feature type="active site" description="Proton acceptor" evidence="7">
    <location>
        <position position="250"/>
    </location>
</feature>
<organism evidence="9 11">
    <name type="scientific">Candidatus Chlorohelix allophototropha</name>
    <dbReference type="NCBI Taxonomy" id="3003348"/>
    <lineage>
        <taxon>Bacteria</taxon>
        <taxon>Bacillati</taxon>
        <taxon>Chloroflexota</taxon>
        <taxon>Chloroflexia</taxon>
        <taxon>Candidatus Chloroheliales</taxon>
        <taxon>Candidatus Chloroheliaceae</taxon>
        <taxon>Candidatus Chlorohelix</taxon>
    </lineage>
</organism>
<dbReference type="SMART" id="SM00859">
    <property type="entry name" value="Semialdhyde_dh"/>
    <property type="match status" value="1"/>
</dbReference>
<dbReference type="GO" id="GO:0004073">
    <property type="term" value="F:aspartate-semialdehyde dehydrogenase activity"/>
    <property type="evidence" value="ECO:0007669"/>
    <property type="project" value="UniProtKB-EC"/>
</dbReference>
<keyword evidence="3" id="KW-0791">Threonine biosynthesis</keyword>